<dbReference type="RefSeq" id="WP_263004387.1">
    <property type="nucleotide sequence ID" value="NZ_JAOTEM010000005.1"/>
</dbReference>
<dbReference type="EMBL" id="JAOTEM010000005">
    <property type="protein sequence ID" value="MCU7618860.1"/>
    <property type="molecule type" value="Genomic_DNA"/>
</dbReference>
<accession>A0ABT2WE18</accession>
<organism evidence="1 2">
    <name type="scientific">Chryseobacterium edaphi</name>
    <dbReference type="NCBI Taxonomy" id="2976532"/>
    <lineage>
        <taxon>Bacteria</taxon>
        <taxon>Pseudomonadati</taxon>
        <taxon>Bacteroidota</taxon>
        <taxon>Flavobacteriia</taxon>
        <taxon>Flavobacteriales</taxon>
        <taxon>Weeksellaceae</taxon>
        <taxon>Chryseobacterium group</taxon>
        <taxon>Chryseobacterium</taxon>
    </lineage>
</organism>
<evidence type="ECO:0000313" key="1">
    <source>
        <dbReference type="EMBL" id="MCU7618860.1"/>
    </source>
</evidence>
<dbReference type="Proteomes" id="UP001208649">
    <property type="component" value="Unassembled WGS sequence"/>
</dbReference>
<reference evidence="2" key="1">
    <citation type="submission" date="2023-07" db="EMBL/GenBank/DDBJ databases">
        <title>Chryseobacterium sp. strain PBS4-4 Genome sequencing and assembly.</title>
        <authorList>
            <person name="Jung Y."/>
        </authorList>
    </citation>
    <scope>NUCLEOTIDE SEQUENCE [LARGE SCALE GENOMIC DNA]</scope>
    <source>
        <strain evidence="2">PBS4-4</strain>
    </source>
</reference>
<gene>
    <name evidence="1" type="ORF">NZ698_16895</name>
</gene>
<protein>
    <submittedName>
        <fullName evidence="1">Uncharacterized protein</fullName>
    </submittedName>
</protein>
<keyword evidence="2" id="KW-1185">Reference proteome</keyword>
<sequence length="161" mass="17374">MGNITENKLNTVITTSDLSAINDAISSISSKLPAGSLTDDQRATLKSINVSNKIFVEDVITETTVNGSEIIPSFVQTANIQTDITLFDQLDTIESGINTLLQKISDLKRIAGDEAYTGALVCYRLFEGANTAGINSAKQSYEKLRARFDAQGNTGRPLDQI</sequence>
<name>A0ABT2WE18_9FLAO</name>
<proteinExistence type="predicted"/>
<evidence type="ECO:0000313" key="2">
    <source>
        <dbReference type="Proteomes" id="UP001208649"/>
    </source>
</evidence>
<comment type="caution">
    <text evidence="1">The sequence shown here is derived from an EMBL/GenBank/DDBJ whole genome shotgun (WGS) entry which is preliminary data.</text>
</comment>